<evidence type="ECO:0000313" key="3">
    <source>
        <dbReference type="Proteomes" id="UP001066276"/>
    </source>
</evidence>
<evidence type="ECO:0000256" key="1">
    <source>
        <dbReference type="SAM" id="MobiDB-lite"/>
    </source>
</evidence>
<feature type="compositionally biased region" description="Basic and acidic residues" evidence="1">
    <location>
        <begin position="1"/>
        <end position="11"/>
    </location>
</feature>
<dbReference type="AlphaFoldDB" id="A0AAV7NSM8"/>
<name>A0AAV7NSM8_PLEWA</name>
<evidence type="ECO:0000313" key="2">
    <source>
        <dbReference type="EMBL" id="KAJ1118514.1"/>
    </source>
</evidence>
<dbReference type="EMBL" id="JANPWB010000012">
    <property type="protein sequence ID" value="KAJ1118514.1"/>
    <property type="molecule type" value="Genomic_DNA"/>
</dbReference>
<keyword evidence="3" id="KW-1185">Reference proteome</keyword>
<proteinExistence type="predicted"/>
<comment type="caution">
    <text evidence="2">The sequence shown here is derived from an EMBL/GenBank/DDBJ whole genome shotgun (WGS) entry which is preliminary data.</text>
</comment>
<accession>A0AAV7NSM8</accession>
<organism evidence="2 3">
    <name type="scientific">Pleurodeles waltl</name>
    <name type="common">Iberian ribbed newt</name>
    <dbReference type="NCBI Taxonomy" id="8319"/>
    <lineage>
        <taxon>Eukaryota</taxon>
        <taxon>Metazoa</taxon>
        <taxon>Chordata</taxon>
        <taxon>Craniata</taxon>
        <taxon>Vertebrata</taxon>
        <taxon>Euteleostomi</taxon>
        <taxon>Amphibia</taxon>
        <taxon>Batrachia</taxon>
        <taxon>Caudata</taxon>
        <taxon>Salamandroidea</taxon>
        <taxon>Salamandridae</taxon>
        <taxon>Pleurodelinae</taxon>
        <taxon>Pleurodeles</taxon>
    </lineage>
</organism>
<protein>
    <submittedName>
        <fullName evidence="2">Uncharacterized protein</fullName>
    </submittedName>
</protein>
<feature type="region of interest" description="Disordered" evidence="1">
    <location>
        <begin position="1"/>
        <end position="27"/>
    </location>
</feature>
<gene>
    <name evidence="2" type="ORF">NDU88_006705</name>
</gene>
<reference evidence="2" key="1">
    <citation type="journal article" date="2022" name="bioRxiv">
        <title>Sequencing and chromosome-scale assembly of the giantPleurodeles waltlgenome.</title>
        <authorList>
            <person name="Brown T."/>
            <person name="Elewa A."/>
            <person name="Iarovenko S."/>
            <person name="Subramanian E."/>
            <person name="Araus A.J."/>
            <person name="Petzold A."/>
            <person name="Susuki M."/>
            <person name="Suzuki K.-i.T."/>
            <person name="Hayashi T."/>
            <person name="Toyoda A."/>
            <person name="Oliveira C."/>
            <person name="Osipova E."/>
            <person name="Leigh N.D."/>
            <person name="Simon A."/>
            <person name="Yun M.H."/>
        </authorList>
    </citation>
    <scope>NUCLEOTIDE SEQUENCE</scope>
    <source>
        <strain evidence="2">20211129_DDA</strain>
        <tissue evidence="2">Liver</tissue>
    </source>
</reference>
<sequence length="111" mass="11739">MPPASRNRDRAASAGVRRGGGGTLSSVHSAHAVRVLRAPGAARLSDELRAEPNSAARTRRLGALGGSPVRFAGGEPCAAPRWLRRADSALTDPEPENARKHLRNRLLAFSV</sequence>
<dbReference type="Proteomes" id="UP001066276">
    <property type="component" value="Chromosome 8"/>
</dbReference>